<dbReference type="EMBL" id="HACA01006586">
    <property type="protein sequence ID" value="CDW23947.1"/>
    <property type="molecule type" value="Transcribed_RNA"/>
</dbReference>
<keyword evidence="1" id="KW-0812">Transmembrane</keyword>
<feature type="transmembrane region" description="Helical" evidence="1">
    <location>
        <begin position="27"/>
        <end position="52"/>
    </location>
</feature>
<keyword evidence="1" id="KW-1133">Transmembrane helix</keyword>
<evidence type="ECO:0000313" key="2">
    <source>
        <dbReference type="EMBL" id="CDW23947.1"/>
    </source>
</evidence>
<keyword evidence="1" id="KW-0472">Membrane</keyword>
<sequence>KNLHNFSIKIILELEFPWSFSYLSLSLQLRAVVIIALSCKHIMSILFISYMLKRSIKYRRDKNRQVILFQLISWILWTYTCYR</sequence>
<proteinExistence type="predicted"/>
<reference evidence="2" key="1">
    <citation type="submission" date="2014-05" db="EMBL/GenBank/DDBJ databases">
        <authorList>
            <person name="Chronopoulou M."/>
        </authorList>
    </citation>
    <scope>NUCLEOTIDE SEQUENCE</scope>
    <source>
        <tissue evidence="2">Whole organism</tissue>
    </source>
</reference>
<feature type="non-terminal residue" evidence="2">
    <location>
        <position position="1"/>
    </location>
</feature>
<name>A0A0K2TEE2_LEPSM</name>
<dbReference type="AlphaFoldDB" id="A0A0K2TEE2"/>
<protein>
    <submittedName>
        <fullName evidence="2">Uncharacterized protein</fullName>
    </submittedName>
</protein>
<organism evidence="2">
    <name type="scientific">Lepeophtheirus salmonis</name>
    <name type="common">Salmon louse</name>
    <name type="synonym">Caligus salmonis</name>
    <dbReference type="NCBI Taxonomy" id="72036"/>
    <lineage>
        <taxon>Eukaryota</taxon>
        <taxon>Metazoa</taxon>
        <taxon>Ecdysozoa</taxon>
        <taxon>Arthropoda</taxon>
        <taxon>Crustacea</taxon>
        <taxon>Multicrustacea</taxon>
        <taxon>Hexanauplia</taxon>
        <taxon>Copepoda</taxon>
        <taxon>Siphonostomatoida</taxon>
        <taxon>Caligidae</taxon>
        <taxon>Lepeophtheirus</taxon>
    </lineage>
</organism>
<evidence type="ECO:0000256" key="1">
    <source>
        <dbReference type="SAM" id="Phobius"/>
    </source>
</evidence>
<accession>A0A0K2TEE2</accession>